<dbReference type="EMBL" id="FLUP01000002">
    <property type="protein sequence ID" value="SBW11414.1"/>
    <property type="molecule type" value="Genomic_DNA"/>
</dbReference>
<accession>A0A212KI89</accession>
<evidence type="ECO:0000313" key="1">
    <source>
        <dbReference type="EMBL" id="SBW06095.1"/>
    </source>
</evidence>
<gene>
    <name evidence="1" type="ORF">KM92DES2_12140</name>
    <name evidence="2" type="ORF">KM92DES2_20059</name>
</gene>
<organism evidence="2">
    <name type="scientific">uncultured Desulfovibrio sp</name>
    <dbReference type="NCBI Taxonomy" id="167968"/>
    <lineage>
        <taxon>Bacteria</taxon>
        <taxon>Pseudomonadati</taxon>
        <taxon>Thermodesulfobacteriota</taxon>
        <taxon>Desulfovibrionia</taxon>
        <taxon>Desulfovibrionales</taxon>
        <taxon>Desulfovibrionaceae</taxon>
        <taxon>Desulfovibrio</taxon>
        <taxon>environmental samples</taxon>
    </lineage>
</organism>
<dbReference type="AlphaFoldDB" id="A0A212KI89"/>
<sequence length="114" mass="13150">MHVLSTPPAFNLSQNQTLQFKSVQDSCFRRNRNLKDFLPTRYSLVNEPLGLFGPPARLVAAWREERLCPLSFPESTTFFRFAKVFRGDRQSFSQGARSVYAPLCFRSQQLFSVP</sequence>
<proteinExistence type="predicted"/>
<protein>
    <submittedName>
        <fullName evidence="2">Uncharacterized protein</fullName>
    </submittedName>
</protein>
<dbReference type="EMBL" id="FLUP01000001">
    <property type="protein sequence ID" value="SBW06095.1"/>
    <property type="molecule type" value="Genomic_DNA"/>
</dbReference>
<reference evidence="2" key="1">
    <citation type="submission" date="2016-04" db="EMBL/GenBank/DDBJ databases">
        <authorList>
            <person name="Evans L.H."/>
            <person name="Alamgir A."/>
            <person name="Owens N."/>
            <person name="Weber N.D."/>
            <person name="Virtaneva K."/>
            <person name="Barbian K."/>
            <person name="Babar A."/>
            <person name="Rosenke K."/>
        </authorList>
    </citation>
    <scope>NUCLEOTIDE SEQUENCE</scope>
    <source>
        <strain evidence="2">92-2</strain>
    </source>
</reference>
<evidence type="ECO:0000313" key="2">
    <source>
        <dbReference type="EMBL" id="SBW11414.1"/>
    </source>
</evidence>
<name>A0A212KI89_9BACT</name>